<reference evidence="2" key="1">
    <citation type="submission" date="2006-12" db="EMBL/GenBank/DDBJ databases">
        <title>Complete sequence of chromosome 2 of Paracoccus denitrificans PD1222.</title>
        <authorList>
            <person name="Copeland A."/>
            <person name="Lucas S."/>
            <person name="Lapidus A."/>
            <person name="Barry K."/>
            <person name="Detter J.C."/>
            <person name="Glavina del Rio T."/>
            <person name="Hammon N."/>
            <person name="Israni S."/>
            <person name="Dalin E."/>
            <person name="Tice H."/>
            <person name="Pitluck S."/>
            <person name="Munk A.C."/>
            <person name="Brettin T."/>
            <person name="Bruce D."/>
            <person name="Han C."/>
            <person name="Tapia R."/>
            <person name="Gilna P."/>
            <person name="Schmutz J."/>
            <person name="Larimer F."/>
            <person name="Land M."/>
            <person name="Hauser L."/>
            <person name="Kyrpides N."/>
            <person name="Lykidis A."/>
            <person name="Spiro S."/>
            <person name="Richardson D.J."/>
            <person name="Moir J.W.B."/>
            <person name="Ferguson S.J."/>
            <person name="van Spanning R.J.M."/>
            <person name="Richardson P."/>
        </authorList>
    </citation>
    <scope>NUCLEOTIDE SEQUENCE [LARGE SCALE GENOMIC DNA]</scope>
    <source>
        <strain evidence="2">Pd 1222</strain>
    </source>
</reference>
<evidence type="ECO:0000313" key="1">
    <source>
        <dbReference type="EMBL" id="ABL71817.1"/>
    </source>
</evidence>
<dbReference type="HOGENOM" id="CLU_1711487_0_0_5"/>
<accession>A1B8H3</accession>
<organism evidence="1 2">
    <name type="scientific">Paracoccus denitrificans (strain Pd 1222)</name>
    <dbReference type="NCBI Taxonomy" id="318586"/>
    <lineage>
        <taxon>Bacteria</taxon>
        <taxon>Pseudomonadati</taxon>
        <taxon>Pseudomonadota</taxon>
        <taxon>Alphaproteobacteria</taxon>
        <taxon>Rhodobacterales</taxon>
        <taxon>Paracoccaceae</taxon>
        <taxon>Paracoccus</taxon>
    </lineage>
</organism>
<protein>
    <submittedName>
        <fullName evidence="1">Uncharacterized protein</fullName>
    </submittedName>
</protein>
<gene>
    <name evidence="1" type="ordered locus">Pden_3750</name>
</gene>
<proteinExistence type="predicted"/>
<keyword evidence="2" id="KW-1185">Reference proteome</keyword>
<evidence type="ECO:0000313" key="2">
    <source>
        <dbReference type="Proteomes" id="UP000000361"/>
    </source>
</evidence>
<dbReference type="EMBL" id="CP000490">
    <property type="protein sequence ID" value="ABL71817.1"/>
    <property type="molecule type" value="Genomic_DNA"/>
</dbReference>
<dbReference type="KEGG" id="pde:Pden_3750"/>
<name>A1B8H3_PARDP</name>
<dbReference type="AlphaFoldDB" id="A1B8H3"/>
<dbReference type="STRING" id="318586.Pden_3750"/>
<dbReference type="Proteomes" id="UP000000361">
    <property type="component" value="Chromosome 2"/>
</dbReference>
<sequence length="153" mass="17190">MPSSASPWPRFTACASRSRNARAAHRNHSRHRVFASGWRWRWGASRPRRMARQPIGGPEMKFKEAAEDLAVKDRLWDATERELEHFARLYADGYVVGEPYSDAQRDATSAAKRKGYPKGLVRDLGAIVRKGEWGGGGWDKPAVQLSREAGNLS</sequence>
<dbReference type="EnsemblBacteria" id="ABL71817">
    <property type="protein sequence ID" value="ABL71817"/>
    <property type="gene ID" value="Pden_3750"/>
</dbReference>